<dbReference type="Proteomes" id="UP000008898">
    <property type="component" value="Chromosome"/>
</dbReference>
<dbReference type="EMBL" id="FP476056">
    <property type="protein sequence ID" value="CAZ96178.1"/>
    <property type="molecule type" value="Genomic_DNA"/>
</dbReference>
<organism evidence="1 2">
    <name type="scientific">Zobellia galactanivorans (strain DSM 12802 / CCUG 47099 / CIP 106680 / NCIMB 13871 / Dsij)</name>
    <dbReference type="NCBI Taxonomy" id="63186"/>
    <lineage>
        <taxon>Bacteria</taxon>
        <taxon>Pseudomonadati</taxon>
        <taxon>Bacteroidota</taxon>
        <taxon>Flavobacteriia</taxon>
        <taxon>Flavobacteriales</taxon>
        <taxon>Flavobacteriaceae</taxon>
        <taxon>Zobellia</taxon>
    </lineage>
</organism>
<gene>
    <name evidence="1" type="ordered locus">zobellia_2047</name>
</gene>
<dbReference type="STRING" id="63186.ZOBELLIA_2047"/>
<protein>
    <submittedName>
        <fullName evidence="1">Uncharacterized protein</fullName>
    </submittedName>
</protein>
<evidence type="ECO:0000313" key="1">
    <source>
        <dbReference type="EMBL" id="CAZ96178.1"/>
    </source>
</evidence>
<proteinExistence type="predicted"/>
<accession>G0L5D4</accession>
<reference evidence="2" key="1">
    <citation type="submission" date="2009-07" db="EMBL/GenBank/DDBJ databases">
        <title>Complete genome sequence of Zobellia galactanivorans Dsij.</title>
        <authorList>
            <consortium name="Genoscope - CEA"/>
        </authorList>
    </citation>
    <scope>NUCLEOTIDE SEQUENCE [LARGE SCALE GENOMIC DNA]</scope>
    <source>
        <strain evidence="2">DSM 12802 / CCUG 47099 / CIP 106680 / NCIMB 13871 / Dsij</strain>
    </source>
</reference>
<sequence>MLNMRILDRFFKRQKKYLDTPEHYRAFSAHPKRAYCQLSNLLDNSSAIEFLQNHTLKLKHVPSGTSLELKELIDYHVIFVVTWDTYCAKSIGSLKRKVENKEISKWCLVLFEETKKDVKANKSDSWYYDHIYVLDKDSKEFAAKLGRVPLIVSNDDTGKAGQFITGLIE</sequence>
<reference evidence="1 2" key="2">
    <citation type="journal article" date="2012" name="Environ. Microbiol.">
        <title>Characterization of the first alginolytic operons in a marine bacterium: from their emergence in marine Flavobacteriia to their independent transfers to marine Proteobacteria and human gut Bacteroides.</title>
        <authorList>
            <person name="Thomas F."/>
            <person name="Barbeyron T."/>
            <person name="Tonon T."/>
            <person name="Genicot S."/>
            <person name="Czjzek M."/>
            <person name="Michel G."/>
        </authorList>
    </citation>
    <scope>NUCLEOTIDE SEQUENCE [LARGE SCALE GENOMIC DNA]</scope>
    <source>
        <strain evidence="2">DSM 12802 / CCUG 47099 / CIP 106680 / NCIMB 13871 / Dsij</strain>
    </source>
</reference>
<dbReference type="HOGENOM" id="CLU_1577913_0_0_10"/>
<dbReference type="AlphaFoldDB" id="G0L5D4"/>
<evidence type="ECO:0000313" key="2">
    <source>
        <dbReference type="Proteomes" id="UP000008898"/>
    </source>
</evidence>
<keyword evidence="2" id="KW-1185">Reference proteome</keyword>
<name>G0L5D4_ZOBGA</name>
<dbReference type="KEGG" id="zga:ZOBELLIA_2047"/>